<evidence type="ECO:0000313" key="2">
    <source>
        <dbReference type="Proteomes" id="UP001057702"/>
    </source>
</evidence>
<protein>
    <submittedName>
        <fullName evidence="1">Uncharacterized protein</fullName>
    </submittedName>
</protein>
<sequence length="105" mass="11356">MARGGFSRLPSGNVVVTLTLPHPEGADRGLVRVVVLAVNRQRALTRLRNLGFRAPRLSGNAEPPTPDEISAVLHHPEGLVWRPHDAPDTEPWHPISALRRLGAGG</sequence>
<dbReference type="RefSeq" id="WP_255922881.1">
    <property type="nucleotide sequence ID" value="NZ_JANFNG010000026.1"/>
</dbReference>
<evidence type="ECO:0000313" key="1">
    <source>
        <dbReference type="EMBL" id="MCQ4083830.1"/>
    </source>
</evidence>
<accession>A0ABT1Q3C1</accession>
<keyword evidence="2" id="KW-1185">Reference proteome</keyword>
<name>A0ABT1Q3C1_9ACTN</name>
<proteinExistence type="predicted"/>
<gene>
    <name evidence="1" type="ORF">NGB36_25365</name>
</gene>
<dbReference type="EMBL" id="JANFNG010000026">
    <property type="protein sequence ID" value="MCQ4083830.1"/>
    <property type="molecule type" value="Genomic_DNA"/>
</dbReference>
<dbReference type="Proteomes" id="UP001057702">
    <property type="component" value="Unassembled WGS sequence"/>
</dbReference>
<reference evidence="1" key="1">
    <citation type="submission" date="2022-06" db="EMBL/GenBank/DDBJ databases">
        <title>Draft genome sequence of Streptomyces sp. RB6PN25 isolated from peat swamp forest in Thailand.</title>
        <authorList>
            <person name="Duangmal K."/>
            <person name="Klaysubun C."/>
        </authorList>
    </citation>
    <scope>NUCLEOTIDE SEQUENCE</scope>
    <source>
        <strain evidence="1">RB6PN25</strain>
    </source>
</reference>
<organism evidence="1 2">
    <name type="scientific">Streptomyces humicola</name>
    <dbReference type="NCBI Taxonomy" id="2953240"/>
    <lineage>
        <taxon>Bacteria</taxon>
        <taxon>Bacillati</taxon>
        <taxon>Actinomycetota</taxon>
        <taxon>Actinomycetes</taxon>
        <taxon>Kitasatosporales</taxon>
        <taxon>Streptomycetaceae</taxon>
        <taxon>Streptomyces</taxon>
    </lineage>
</organism>
<comment type="caution">
    <text evidence="1">The sequence shown here is derived from an EMBL/GenBank/DDBJ whole genome shotgun (WGS) entry which is preliminary data.</text>
</comment>